<reference evidence="7 8" key="1">
    <citation type="submission" date="2015-05" db="EMBL/GenBank/DDBJ databases">
        <title>Genome sequencing and analysis of members of genus Stenotrophomonas.</title>
        <authorList>
            <person name="Patil P.P."/>
            <person name="Midha S."/>
            <person name="Patil P.B."/>
        </authorList>
    </citation>
    <scope>NUCLEOTIDE SEQUENCE [LARGE SCALE GENOMIC DNA]</scope>
    <source>
        <strain evidence="7 8">DSM 24757</strain>
    </source>
</reference>
<dbReference type="Pfam" id="PF25601">
    <property type="entry name" value="AAA_lid_14"/>
    <property type="match status" value="1"/>
</dbReference>
<dbReference type="SUPFAM" id="SSF52540">
    <property type="entry name" value="P-loop containing nucleoside triphosphate hydrolases"/>
    <property type="match status" value="1"/>
</dbReference>
<keyword evidence="4" id="KW-0238">DNA-binding</keyword>
<dbReference type="Gene3D" id="3.40.50.300">
    <property type="entry name" value="P-loop containing nucleotide triphosphate hydrolases"/>
    <property type="match status" value="1"/>
</dbReference>
<dbReference type="CDD" id="cd00009">
    <property type="entry name" value="AAA"/>
    <property type="match status" value="1"/>
</dbReference>
<dbReference type="GO" id="GO:0043565">
    <property type="term" value="F:sequence-specific DNA binding"/>
    <property type="evidence" value="ECO:0007669"/>
    <property type="project" value="InterPro"/>
</dbReference>
<gene>
    <name evidence="7" type="ORF">ABB30_08600</name>
</gene>
<dbReference type="GO" id="GO:0006355">
    <property type="term" value="P:regulation of DNA-templated transcription"/>
    <property type="evidence" value="ECO:0007669"/>
    <property type="project" value="InterPro"/>
</dbReference>
<dbReference type="STRING" id="336566.ABB30_08600"/>
<dbReference type="RefSeq" id="WP_057638021.1">
    <property type="nucleotide sequence ID" value="NZ_LDJM01000021.1"/>
</dbReference>
<dbReference type="OrthoDB" id="9804019at2"/>
<name>A0A0R0DG33_9GAMM</name>
<evidence type="ECO:0000256" key="1">
    <source>
        <dbReference type="ARBA" id="ARBA00022741"/>
    </source>
</evidence>
<dbReference type="InterPro" id="IPR027417">
    <property type="entry name" value="P-loop_NTPase"/>
</dbReference>
<dbReference type="Pfam" id="PF00158">
    <property type="entry name" value="Sigma54_activat"/>
    <property type="match status" value="1"/>
</dbReference>
<dbReference type="PATRIC" id="fig|336566.3.peg.1131"/>
<dbReference type="PROSITE" id="PS00688">
    <property type="entry name" value="SIGMA54_INTERACT_3"/>
    <property type="match status" value="1"/>
</dbReference>
<dbReference type="Proteomes" id="UP000050956">
    <property type="component" value="Unassembled WGS sequence"/>
</dbReference>
<sequence>MAAIVQDAPHCLIWFGQCPEHIRQLLAADGWSLREQPPELPVSLSLRGHGMVALLFDLCSMATSQLPALLHSLAVSAQLPRLCVLPEGPPSSHRQWVPLSRQCDRVLQGPLQEQQLSDALLSLRGAGLPANPAPLDKLLGQSPAMLLTRTTVRKFAPVELPVLITGQTGTGKELAAHALHQLSPRAQQPMLAINCGAIPAALIQSELFGHERGAFTGALTRRLGLFEHADGGTVFLDEVGDLPADAQTALLRVLQQGTLERVGSHTPVKVNVRVLAATHVELEQAVATGRFRNDLYYRLNVLRLHMPPLAARGNDIALLAGHALEQFRQRHGCRARGFSPACLAAMAHWPWPGNVRELINRIQRAAVTCEHELIQPQDMELAAPGSPDAASEGPLGNARRQAERQALLHCLQEHQFNISAAARAMGLSRVTIYRLCRRHGIERQPATGALDQNA</sequence>
<dbReference type="GO" id="GO:0005524">
    <property type="term" value="F:ATP binding"/>
    <property type="evidence" value="ECO:0007669"/>
    <property type="project" value="UniProtKB-KW"/>
</dbReference>
<dbReference type="PANTHER" id="PTHR32071:SF120">
    <property type="entry name" value="TRANSCRIPTIONAL REGULATOR-RELATED"/>
    <property type="match status" value="1"/>
</dbReference>
<evidence type="ECO:0000259" key="6">
    <source>
        <dbReference type="PROSITE" id="PS50045"/>
    </source>
</evidence>
<accession>A0A0R0DG33</accession>
<evidence type="ECO:0000256" key="3">
    <source>
        <dbReference type="ARBA" id="ARBA00023015"/>
    </source>
</evidence>
<keyword evidence="8" id="KW-1185">Reference proteome</keyword>
<dbReference type="PROSITE" id="PS00676">
    <property type="entry name" value="SIGMA54_INTERACT_2"/>
    <property type="match status" value="1"/>
</dbReference>
<dbReference type="InterPro" id="IPR025943">
    <property type="entry name" value="Sigma_54_int_dom_ATP-bd_2"/>
</dbReference>
<keyword evidence="5" id="KW-0804">Transcription</keyword>
<proteinExistence type="predicted"/>
<dbReference type="Pfam" id="PF02954">
    <property type="entry name" value="HTH_8"/>
    <property type="match status" value="1"/>
</dbReference>
<dbReference type="InterPro" id="IPR058031">
    <property type="entry name" value="AAA_lid_NorR"/>
</dbReference>
<dbReference type="InterPro" id="IPR009057">
    <property type="entry name" value="Homeodomain-like_sf"/>
</dbReference>
<organism evidence="7 8">
    <name type="scientific">Stenotrophomonas ginsengisoli</name>
    <dbReference type="NCBI Taxonomy" id="336566"/>
    <lineage>
        <taxon>Bacteria</taxon>
        <taxon>Pseudomonadati</taxon>
        <taxon>Pseudomonadota</taxon>
        <taxon>Gammaproteobacteria</taxon>
        <taxon>Lysobacterales</taxon>
        <taxon>Lysobacteraceae</taxon>
        <taxon>Stenotrophomonas</taxon>
    </lineage>
</organism>
<dbReference type="PANTHER" id="PTHR32071">
    <property type="entry name" value="TRANSCRIPTIONAL REGULATORY PROTEIN"/>
    <property type="match status" value="1"/>
</dbReference>
<dbReference type="FunFam" id="3.40.50.300:FF:000006">
    <property type="entry name" value="DNA-binding transcriptional regulator NtrC"/>
    <property type="match status" value="1"/>
</dbReference>
<dbReference type="InterPro" id="IPR025944">
    <property type="entry name" value="Sigma_54_int_dom_CS"/>
</dbReference>
<evidence type="ECO:0000256" key="2">
    <source>
        <dbReference type="ARBA" id="ARBA00022840"/>
    </source>
</evidence>
<dbReference type="InterPro" id="IPR003593">
    <property type="entry name" value="AAA+_ATPase"/>
</dbReference>
<dbReference type="InterPro" id="IPR002197">
    <property type="entry name" value="HTH_Fis"/>
</dbReference>
<dbReference type="SMART" id="SM00382">
    <property type="entry name" value="AAA"/>
    <property type="match status" value="1"/>
</dbReference>
<evidence type="ECO:0000313" key="8">
    <source>
        <dbReference type="Proteomes" id="UP000050956"/>
    </source>
</evidence>
<dbReference type="EMBL" id="LDJM01000021">
    <property type="protein sequence ID" value="KRG76772.1"/>
    <property type="molecule type" value="Genomic_DNA"/>
</dbReference>
<keyword evidence="3" id="KW-0805">Transcription regulation</keyword>
<protein>
    <recommendedName>
        <fullName evidence="6">Sigma-54 factor interaction domain-containing protein</fullName>
    </recommendedName>
</protein>
<dbReference type="Gene3D" id="1.10.10.60">
    <property type="entry name" value="Homeodomain-like"/>
    <property type="match status" value="1"/>
</dbReference>
<dbReference type="SUPFAM" id="SSF46689">
    <property type="entry name" value="Homeodomain-like"/>
    <property type="match status" value="1"/>
</dbReference>
<keyword evidence="2" id="KW-0067">ATP-binding</keyword>
<evidence type="ECO:0000256" key="4">
    <source>
        <dbReference type="ARBA" id="ARBA00023125"/>
    </source>
</evidence>
<comment type="caution">
    <text evidence="7">The sequence shown here is derived from an EMBL/GenBank/DDBJ whole genome shotgun (WGS) entry which is preliminary data.</text>
</comment>
<feature type="domain" description="Sigma-54 factor interaction" evidence="6">
    <location>
        <begin position="138"/>
        <end position="367"/>
    </location>
</feature>
<dbReference type="AlphaFoldDB" id="A0A0R0DG33"/>
<dbReference type="InterPro" id="IPR002078">
    <property type="entry name" value="Sigma_54_int"/>
</dbReference>
<dbReference type="Gene3D" id="1.10.8.60">
    <property type="match status" value="1"/>
</dbReference>
<keyword evidence="1" id="KW-0547">Nucleotide-binding</keyword>
<dbReference type="PROSITE" id="PS50045">
    <property type="entry name" value="SIGMA54_INTERACT_4"/>
    <property type="match status" value="1"/>
</dbReference>
<evidence type="ECO:0000256" key="5">
    <source>
        <dbReference type="ARBA" id="ARBA00023163"/>
    </source>
</evidence>
<evidence type="ECO:0000313" key="7">
    <source>
        <dbReference type="EMBL" id="KRG76772.1"/>
    </source>
</evidence>
<dbReference type="PRINTS" id="PR01590">
    <property type="entry name" value="HTHFIS"/>
</dbReference>